<protein>
    <submittedName>
        <fullName evidence="2">Uncharacterized protein</fullName>
    </submittedName>
</protein>
<proteinExistence type="predicted"/>
<keyword evidence="3" id="KW-1185">Reference proteome</keyword>
<organism evidence="2 3">
    <name type="scientific">Blastomyces percursus</name>
    <dbReference type="NCBI Taxonomy" id="1658174"/>
    <lineage>
        <taxon>Eukaryota</taxon>
        <taxon>Fungi</taxon>
        <taxon>Dikarya</taxon>
        <taxon>Ascomycota</taxon>
        <taxon>Pezizomycotina</taxon>
        <taxon>Eurotiomycetes</taxon>
        <taxon>Eurotiomycetidae</taxon>
        <taxon>Onygenales</taxon>
        <taxon>Ajellomycetaceae</taxon>
        <taxon>Blastomyces</taxon>
    </lineage>
</organism>
<feature type="coiled-coil region" evidence="1">
    <location>
        <begin position="190"/>
        <end position="220"/>
    </location>
</feature>
<name>A0A1J9Q8J5_9EURO</name>
<dbReference type="Proteomes" id="UP000242791">
    <property type="component" value="Unassembled WGS sequence"/>
</dbReference>
<gene>
    <name evidence="2" type="ORF">ACJ73_09525</name>
</gene>
<sequence length="265" mass="29920">MANLLFEKREDGNSTPTGPNWVTNFFHPEIKSKFVRKFNYKRSLCEDPKIVQNWFQLVQNITSEYQILSYGACVRHLGKACTSTGHFSLLTVKNKSFFTPLLKKLVTFHAFLNGQSRCNSCHEMHGPGGQSNPQGLPTVPRPFGPPPYRIIYANWSSRLRRSRNISSAVHRAHLVPPIGPWPLSQLVKGCQMTMHRIALLEQEVKELRAANAKQKRKRETGRTYVAQEGALGVGEGLNRVQRVKEWEQGVVETADSTTKTGSTTM</sequence>
<accession>A0A1J9Q8J5</accession>
<dbReference type="EMBL" id="LGTZ01002735">
    <property type="protein sequence ID" value="OJD11501.1"/>
    <property type="molecule type" value="Genomic_DNA"/>
</dbReference>
<keyword evidence="1" id="KW-0175">Coiled coil</keyword>
<reference evidence="2 3" key="1">
    <citation type="submission" date="2015-08" db="EMBL/GenBank/DDBJ databases">
        <title>Emmonsia species relationships and genome sequence.</title>
        <authorList>
            <person name="Cuomo C.A."/>
            <person name="Schwartz I.S."/>
            <person name="Kenyon C."/>
            <person name="De Hoog G.S."/>
            <person name="Govender N.P."/>
            <person name="Botha A."/>
            <person name="Moreno L."/>
            <person name="De Vries M."/>
            <person name="Munoz J.F."/>
            <person name="Stielow J.B."/>
        </authorList>
    </citation>
    <scope>NUCLEOTIDE SEQUENCE [LARGE SCALE GENOMIC DNA]</scope>
    <source>
        <strain evidence="2 3">EI222</strain>
    </source>
</reference>
<dbReference type="OrthoDB" id="4369213at2759"/>
<evidence type="ECO:0000313" key="2">
    <source>
        <dbReference type="EMBL" id="OJD11501.1"/>
    </source>
</evidence>
<evidence type="ECO:0000256" key="1">
    <source>
        <dbReference type="SAM" id="Coils"/>
    </source>
</evidence>
<dbReference type="VEuPathDB" id="FungiDB:ACJ73_09525"/>
<evidence type="ECO:0000313" key="3">
    <source>
        <dbReference type="Proteomes" id="UP000242791"/>
    </source>
</evidence>
<comment type="caution">
    <text evidence="2">The sequence shown here is derived from an EMBL/GenBank/DDBJ whole genome shotgun (WGS) entry which is preliminary data.</text>
</comment>
<dbReference type="AlphaFoldDB" id="A0A1J9Q8J5"/>